<evidence type="ECO:0000313" key="2">
    <source>
        <dbReference type="Proteomes" id="UP000283634"/>
    </source>
</evidence>
<gene>
    <name evidence="1" type="ORF">TraAM80_09053</name>
</gene>
<proteinExistence type="predicted"/>
<accession>A0A422MXN2</accession>
<dbReference type="EMBL" id="MKGL01000509">
    <property type="protein sequence ID" value="RNE97931.1"/>
    <property type="molecule type" value="Genomic_DNA"/>
</dbReference>
<name>A0A422MXN2_TRYRA</name>
<evidence type="ECO:0000313" key="1">
    <source>
        <dbReference type="EMBL" id="RNE97931.1"/>
    </source>
</evidence>
<protein>
    <submittedName>
        <fullName evidence="1">Uncharacterized protein</fullName>
    </submittedName>
</protein>
<keyword evidence="2" id="KW-1185">Reference proteome</keyword>
<comment type="caution">
    <text evidence="1">The sequence shown here is derived from an EMBL/GenBank/DDBJ whole genome shotgun (WGS) entry which is preliminary data.</text>
</comment>
<reference evidence="1 2" key="1">
    <citation type="journal article" date="2018" name="BMC Genomics">
        <title>Genomic comparison of Trypanosoma conorhini and Trypanosoma rangeli to Trypanosoma cruzi strains of high and low virulence.</title>
        <authorList>
            <person name="Bradwell K.R."/>
            <person name="Koparde V.N."/>
            <person name="Matveyev A.V."/>
            <person name="Serrano M.G."/>
            <person name="Alves J.M."/>
            <person name="Parikh H."/>
            <person name="Huang B."/>
            <person name="Lee V."/>
            <person name="Espinosa-Alvarez O."/>
            <person name="Ortiz P.A."/>
            <person name="Costa-Martins A.G."/>
            <person name="Teixeira M.M."/>
            <person name="Buck G.A."/>
        </authorList>
    </citation>
    <scope>NUCLEOTIDE SEQUENCE [LARGE SCALE GENOMIC DNA]</scope>
    <source>
        <strain evidence="1 2">AM80</strain>
    </source>
</reference>
<dbReference type="RefSeq" id="XP_029234375.1">
    <property type="nucleotide sequence ID" value="XM_029385759.1"/>
</dbReference>
<dbReference type="AlphaFoldDB" id="A0A422MXN2"/>
<dbReference type="GeneID" id="40332986"/>
<organism evidence="1 2">
    <name type="scientific">Trypanosoma rangeli</name>
    <dbReference type="NCBI Taxonomy" id="5698"/>
    <lineage>
        <taxon>Eukaryota</taxon>
        <taxon>Discoba</taxon>
        <taxon>Euglenozoa</taxon>
        <taxon>Kinetoplastea</taxon>
        <taxon>Metakinetoplastina</taxon>
        <taxon>Trypanosomatida</taxon>
        <taxon>Trypanosomatidae</taxon>
        <taxon>Trypanosoma</taxon>
        <taxon>Herpetosoma</taxon>
    </lineage>
</organism>
<sequence length="102" mass="10963">MVFALGPGRGALGVPQRICPAKVLGSRAAAKPLAGHTFSVWFRSAFNFIEVNYNIVCVRRFGEAFSPKAALCCAQSGADRALILCIFSDYFQCSIQTTPSLS</sequence>
<dbReference type="Proteomes" id="UP000283634">
    <property type="component" value="Unassembled WGS sequence"/>
</dbReference>